<dbReference type="InterPro" id="IPR050490">
    <property type="entry name" value="Bact_solute-bd_prot1"/>
</dbReference>
<dbReference type="PANTHER" id="PTHR43649:SF12">
    <property type="entry name" value="DIACETYLCHITOBIOSE BINDING PROTEIN DASA"/>
    <property type="match status" value="1"/>
</dbReference>
<proteinExistence type="predicted"/>
<gene>
    <name evidence="1" type="ORF">SAMN05192534_11625</name>
</gene>
<dbReference type="PANTHER" id="PTHR43649">
    <property type="entry name" value="ARABINOSE-BINDING PROTEIN-RELATED"/>
    <property type="match status" value="1"/>
</dbReference>
<reference evidence="2" key="1">
    <citation type="submission" date="2016-10" db="EMBL/GenBank/DDBJ databases">
        <authorList>
            <person name="Varghese N."/>
            <person name="Submissions S."/>
        </authorList>
    </citation>
    <scope>NUCLEOTIDE SEQUENCE [LARGE SCALE GENOMIC DNA]</scope>
    <source>
        <strain evidence="2">DSM 21632</strain>
    </source>
</reference>
<dbReference type="Proteomes" id="UP000199163">
    <property type="component" value="Unassembled WGS sequence"/>
</dbReference>
<dbReference type="SUPFAM" id="SSF53850">
    <property type="entry name" value="Periplasmic binding protein-like II"/>
    <property type="match status" value="1"/>
</dbReference>
<dbReference type="Gene3D" id="3.40.190.10">
    <property type="entry name" value="Periplasmic binding protein-like II"/>
    <property type="match status" value="2"/>
</dbReference>
<accession>A0A1G8GKU9</accession>
<sequence length="437" mass="48031">MLRHVLKKASVVSAIIGGVLISGCSGGDGAEETTSEEASQSISVAMPAGAESSALKPLISEFEEETGTTVEWNEFDYNTLYERILNDLQSQAGTYDVIFADDPWMPMFAGGGYLTPLDQLGYEADNDFIDNMKTITHWPAPEGPRMPGFEEEEPRQYGIPQVGNVQLLFWRKDIMGDAPPETWDEALAAIDEYSGETKYGFVPRGARGNPVTTNFNAFLWSHGGDYFDNDWNVIVNNDNAQEAMDTYVKLAESAPSGVANYGADEVGRAMAAGDALMAVIWPVWAETMENEEESEVAGNIGYGLVPKSKQGDYAPQIGNWIFAIPQASQNKQTAMTFIEWASSEDIQTEMTKNGGLPTRESVLTNEQLIEDMPYLEAVHEGLENAQFRPRTPSYTQIEELTGTYLNEVLSGSRSGEEALNEAANEIEALMKSEGYYD</sequence>
<protein>
    <submittedName>
        <fullName evidence="1">Carbohydrate ABC transporter substrate-binding protein, CUT1 family</fullName>
    </submittedName>
</protein>
<organism evidence="1 2">
    <name type="scientific">Alteribacillus persepolensis</name>
    <dbReference type="NCBI Taxonomy" id="568899"/>
    <lineage>
        <taxon>Bacteria</taxon>
        <taxon>Bacillati</taxon>
        <taxon>Bacillota</taxon>
        <taxon>Bacilli</taxon>
        <taxon>Bacillales</taxon>
        <taxon>Bacillaceae</taxon>
        <taxon>Alteribacillus</taxon>
    </lineage>
</organism>
<dbReference type="AlphaFoldDB" id="A0A1G8GKU9"/>
<dbReference type="Pfam" id="PF01547">
    <property type="entry name" value="SBP_bac_1"/>
    <property type="match status" value="1"/>
</dbReference>
<dbReference type="STRING" id="568899.SAMN05192534_11625"/>
<name>A0A1G8GKU9_9BACI</name>
<dbReference type="EMBL" id="FNDK01000016">
    <property type="protein sequence ID" value="SDH94920.1"/>
    <property type="molecule type" value="Genomic_DNA"/>
</dbReference>
<evidence type="ECO:0000313" key="1">
    <source>
        <dbReference type="EMBL" id="SDH94920.1"/>
    </source>
</evidence>
<evidence type="ECO:0000313" key="2">
    <source>
        <dbReference type="Proteomes" id="UP000199163"/>
    </source>
</evidence>
<dbReference type="OrthoDB" id="9808332at2"/>
<dbReference type="RefSeq" id="WP_091274456.1">
    <property type="nucleotide sequence ID" value="NZ_FNDK01000016.1"/>
</dbReference>
<dbReference type="PROSITE" id="PS51257">
    <property type="entry name" value="PROKAR_LIPOPROTEIN"/>
    <property type="match status" value="1"/>
</dbReference>
<keyword evidence="2" id="KW-1185">Reference proteome</keyword>
<dbReference type="InterPro" id="IPR006059">
    <property type="entry name" value="SBP"/>
</dbReference>